<organism evidence="11 12">
    <name type="scientific">Citreimonas salinaria</name>
    <dbReference type="NCBI Taxonomy" id="321339"/>
    <lineage>
        <taxon>Bacteria</taxon>
        <taxon>Pseudomonadati</taxon>
        <taxon>Pseudomonadota</taxon>
        <taxon>Alphaproteobacteria</taxon>
        <taxon>Rhodobacterales</taxon>
        <taxon>Roseobacteraceae</taxon>
        <taxon>Citreimonas</taxon>
    </lineage>
</organism>
<keyword evidence="12" id="KW-1185">Reference proteome</keyword>
<evidence type="ECO:0000313" key="12">
    <source>
        <dbReference type="Proteomes" id="UP000199286"/>
    </source>
</evidence>
<dbReference type="RefSeq" id="WP_089878681.1">
    <property type="nucleotide sequence ID" value="NZ_FNPF01000001.1"/>
</dbReference>
<dbReference type="InterPro" id="IPR003385">
    <property type="entry name" value="Glyco_hydro_77"/>
</dbReference>
<dbReference type="Gene3D" id="3.20.20.80">
    <property type="entry name" value="Glycosidases"/>
    <property type="match status" value="1"/>
</dbReference>
<evidence type="ECO:0000256" key="8">
    <source>
        <dbReference type="ARBA" id="ARBA00031423"/>
    </source>
</evidence>
<evidence type="ECO:0000256" key="4">
    <source>
        <dbReference type="ARBA" id="ARBA00020295"/>
    </source>
</evidence>
<sequence>MTDPLAALAKEAGIVPSYTDQTGRRRRTGRATMRALLAAMGLPTQTDADAAGHLQALRDEQAARVVPEWIVVTPDRTPKPGLPDDAEWHLTFEDGSTAEGQGDAALPKVPLGLHRLHSGGQDCTLIAAPPRLPDPERDWGLMLPLHALRPPETGGLADYDDLRVAGEGLAAHGAGFLGLNPIHAGFLADPTNFSPYTPSHRRRLSVFHVSVEDTPAPSGPLVDYATEIPARRAALRRAFDAFRAAGGATDFDAFRSAEGGALERFALHQALSDLHGAYWTDWPEALRDAESAETRAAARDLADEVTFHAWAQWRAHEGLQQANEAMRAAGMSHGLYLDLAVGTHPAGAETWEDRDSFGYGVSLGAPPDAFSADGQSWGLAPFNPRALVAKGFAPLAETLRTQLQLSGALRIDHILGFDRAFWVPEGDAPGAYVQMPRAAMLAVVRLEAARAGAFIVGEDLGNIPPGLRGALDASGILGCRLQLFERENDTTFTRPEDFDRTAIASFSTHDLPTWAGWRKGCEIEARRDLGHISEDFARGELARRQDEVAGFDAMTEAHRPPDTPPDSPDAMHHALAATRSALALVQIECVLGIEVQPNLPGTVDEYPNWRQRLPLAPHDLKTDPRLARAAAIMRAHDR</sequence>
<comment type="similarity">
    <text evidence="2 10">Belongs to the disproportionating enzyme family.</text>
</comment>
<proteinExistence type="inferred from homology"/>
<dbReference type="InterPro" id="IPR017853">
    <property type="entry name" value="GH"/>
</dbReference>
<evidence type="ECO:0000256" key="6">
    <source>
        <dbReference type="ARBA" id="ARBA00022679"/>
    </source>
</evidence>
<dbReference type="PANTHER" id="PTHR32438">
    <property type="entry name" value="4-ALPHA-GLUCANOTRANSFERASE DPE1, CHLOROPLASTIC/AMYLOPLASTIC"/>
    <property type="match status" value="1"/>
</dbReference>
<dbReference type="GO" id="GO:0005975">
    <property type="term" value="P:carbohydrate metabolic process"/>
    <property type="evidence" value="ECO:0007669"/>
    <property type="project" value="InterPro"/>
</dbReference>
<dbReference type="AlphaFoldDB" id="A0A1H3F3F0"/>
<dbReference type="STRING" id="321339.SAMN05444340_101161"/>
<evidence type="ECO:0000256" key="3">
    <source>
        <dbReference type="ARBA" id="ARBA00012560"/>
    </source>
</evidence>
<keyword evidence="5 10" id="KW-0328">Glycosyltransferase</keyword>
<evidence type="ECO:0000256" key="10">
    <source>
        <dbReference type="RuleBase" id="RU361207"/>
    </source>
</evidence>
<comment type="catalytic activity">
    <reaction evidence="1 10">
        <text>Transfers a segment of a (1-&gt;4)-alpha-D-glucan to a new position in an acceptor, which may be glucose or a (1-&gt;4)-alpha-D-glucan.</text>
        <dbReference type="EC" id="2.4.1.25"/>
    </reaction>
</comment>
<keyword evidence="7 10" id="KW-0119">Carbohydrate metabolism</keyword>
<evidence type="ECO:0000256" key="9">
    <source>
        <dbReference type="ARBA" id="ARBA00031501"/>
    </source>
</evidence>
<dbReference type="OrthoDB" id="9763489at2"/>
<dbReference type="EMBL" id="FNPF01000001">
    <property type="protein sequence ID" value="SDX85501.1"/>
    <property type="molecule type" value="Genomic_DNA"/>
</dbReference>
<dbReference type="NCBIfam" id="TIGR00217">
    <property type="entry name" value="malQ"/>
    <property type="match status" value="1"/>
</dbReference>
<dbReference type="PANTHER" id="PTHR32438:SF5">
    <property type="entry name" value="4-ALPHA-GLUCANOTRANSFERASE DPE1, CHLOROPLASTIC_AMYLOPLASTIC"/>
    <property type="match status" value="1"/>
</dbReference>
<evidence type="ECO:0000256" key="2">
    <source>
        <dbReference type="ARBA" id="ARBA00005684"/>
    </source>
</evidence>
<reference evidence="11 12" key="1">
    <citation type="submission" date="2016-10" db="EMBL/GenBank/DDBJ databases">
        <authorList>
            <person name="de Groot N.N."/>
        </authorList>
    </citation>
    <scope>NUCLEOTIDE SEQUENCE [LARGE SCALE GENOMIC DNA]</scope>
    <source>
        <strain evidence="11 12">DSM 26880</strain>
    </source>
</reference>
<evidence type="ECO:0000313" key="11">
    <source>
        <dbReference type="EMBL" id="SDX85501.1"/>
    </source>
</evidence>
<dbReference type="Pfam" id="PF02446">
    <property type="entry name" value="Glyco_hydro_77"/>
    <property type="match status" value="1"/>
</dbReference>
<gene>
    <name evidence="11" type="ORF">SAMN05444340_101161</name>
</gene>
<dbReference type="EC" id="2.4.1.25" evidence="3 10"/>
<dbReference type="Proteomes" id="UP000199286">
    <property type="component" value="Unassembled WGS sequence"/>
</dbReference>
<protein>
    <recommendedName>
        <fullName evidence="4 10">4-alpha-glucanotransferase</fullName>
        <ecNumber evidence="3 10">2.4.1.25</ecNumber>
    </recommendedName>
    <alternativeName>
        <fullName evidence="8 10">Amylomaltase</fullName>
    </alternativeName>
    <alternativeName>
        <fullName evidence="9 10">Disproportionating enzyme</fullName>
    </alternativeName>
</protein>
<keyword evidence="6 10" id="KW-0808">Transferase</keyword>
<evidence type="ECO:0000256" key="7">
    <source>
        <dbReference type="ARBA" id="ARBA00023277"/>
    </source>
</evidence>
<accession>A0A1H3F3F0</accession>
<dbReference type="GO" id="GO:0004134">
    <property type="term" value="F:4-alpha-glucanotransferase activity"/>
    <property type="evidence" value="ECO:0007669"/>
    <property type="project" value="UniProtKB-EC"/>
</dbReference>
<evidence type="ECO:0000256" key="5">
    <source>
        <dbReference type="ARBA" id="ARBA00022676"/>
    </source>
</evidence>
<evidence type="ECO:0000256" key="1">
    <source>
        <dbReference type="ARBA" id="ARBA00000439"/>
    </source>
</evidence>
<name>A0A1H3F3F0_9RHOB</name>
<dbReference type="SUPFAM" id="SSF51445">
    <property type="entry name" value="(Trans)glycosidases"/>
    <property type="match status" value="1"/>
</dbReference>